<feature type="transmembrane region" description="Helical" evidence="6">
    <location>
        <begin position="75"/>
        <end position="94"/>
    </location>
</feature>
<evidence type="ECO:0000256" key="3">
    <source>
        <dbReference type="ARBA" id="ARBA00022692"/>
    </source>
</evidence>
<feature type="transmembrane region" description="Helical" evidence="6">
    <location>
        <begin position="106"/>
        <end position="128"/>
    </location>
</feature>
<feature type="transmembrane region" description="Helical" evidence="6">
    <location>
        <begin position="140"/>
        <end position="162"/>
    </location>
</feature>
<feature type="transmembrane region" description="Helical" evidence="6">
    <location>
        <begin position="220"/>
        <end position="239"/>
    </location>
</feature>
<dbReference type="EMBL" id="CP038267">
    <property type="protein sequence ID" value="QBR94600.1"/>
    <property type="molecule type" value="Genomic_DNA"/>
</dbReference>
<keyword evidence="4 6" id="KW-1133">Transmembrane helix</keyword>
<gene>
    <name evidence="7" type="ORF">EXE57_19220</name>
</gene>
<organism evidence="7 8">
    <name type="scientific">Nocardioides euryhalodurans</name>
    <dbReference type="NCBI Taxonomy" id="2518370"/>
    <lineage>
        <taxon>Bacteria</taxon>
        <taxon>Bacillati</taxon>
        <taxon>Actinomycetota</taxon>
        <taxon>Actinomycetes</taxon>
        <taxon>Propionibacteriales</taxon>
        <taxon>Nocardioidaceae</taxon>
        <taxon>Nocardioides</taxon>
    </lineage>
</organism>
<dbReference type="Proteomes" id="UP000294894">
    <property type="component" value="Chromosome"/>
</dbReference>
<evidence type="ECO:0000256" key="4">
    <source>
        <dbReference type="ARBA" id="ARBA00022989"/>
    </source>
</evidence>
<dbReference type="KEGG" id="noy:EXE57_19220"/>
<name>A0A4P7GQY2_9ACTN</name>
<evidence type="ECO:0000313" key="8">
    <source>
        <dbReference type="Proteomes" id="UP000294894"/>
    </source>
</evidence>
<dbReference type="Pfam" id="PF09678">
    <property type="entry name" value="Caa3_CtaG"/>
    <property type="match status" value="1"/>
</dbReference>
<evidence type="ECO:0000256" key="6">
    <source>
        <dbReference type="SAM" id="Phobius"/>
    </source>
</evidence>
<dbReference type="AlphaFoldDB" id="A0A4P7GQY2"/>
<feature type="transmembrane region" description="Helical" evidence="6">
    <location>
        <begin position="183"/>
        <end position="208"/>
    </location>
</feature>
<accession>A0A4P7GQY2</accession>
<keyword evidence="2" id="KW-1003">Cell membrane</keyword>
<evidence type="ECO:0000256" key="5">
    <source>
        <dbReference type="ARBA" id="ARBA00023136"/>
    </source>
</evidence>
<evidence type="ECO:0000256" key="2">
    <source>
        <dbReference type="ARBA" id="ARBA00022475"/>
    </source>
</evidence>
<dbReference type="InterPro" id="IPR019108">
    <property type="entry name" value="Caa3_assmbl_CtaG-rel"/>
</dbReference>
<protein>
    <submittedName>
        <fullName evidence="7">Cytochrome c oxidase assembly protein</fullName>
    </submittedName>
</protein>
<keyword evidence="5 6" id="KW-0472">Membrane</keyword>
<keyword evidence="3 6" id="KW-0812">Transmembrane</keyword>
<dbReference type="GO" id="GO:0005886">
    <property type="term" value="C:plasma membrane"/>
    <property type="evidence" value="ECO:0007669"/>
    <property type="project" value="UniProtKB-SubCell"/>
</dbReference>
<dbReference type="OrthoDB" id="5241646at2"/>
<feature type="transmembrane region" description="Helical" evidence="6">
    <location>
        <begin position="300"/>
        <end position="326"/>
    </location>
</feature>
<feature type="transmembrane region" description="Helical" evidence="6">
    <location>
        <begin position="251"/>
        <end position="280"/>
    </location>
</feature>
<keyword evidence="8" id="KW-1185">Reference proteome</keyword>
<evidence type="ECO:0000256" key="1">
    <source>
        <dbReference type="ARBA" id="ARBA00004651"/>
    </source>
</evidence>
<comment type="subcellular location">
    <subcellularLocation>
        <location evidence="1">Cell membrane</location>
        <topology evidence="1">Multi-pass membrane protein</topology>
    </subcellularLocation>
</comment>
<sequence length="362" mass="39511">MLGRSWCPWSREAGIVAAAVATRPLWPYGGPGGIPTPSVPGPRLVGVLITASGAGLDLPPFTFARGLSEWSLAPLPFLLTVWVAGLYLVGVATLRRRGDHWPVGRTVAFVVVGMGTFAFATMSGMAAYDTTLLSVHMVQHMLLTMLVPLALALGAPVTLALRTLPPRPRRWLLAVLHSRVARVLSFPPLTFALYVVSPWALYFSGWYLASLESPFVHELMHVHLVLVGALFFWPLMGIDPVPGRVGYPARMLLVVLTLPFHAFLGVTIMGQETLLGGYWYPSLADGPMGWWLPDPLDDQHLAGGILWGSGDLIGLVFFGVLFTQWVRSSMKEAKREDRRLDLLEARAAASRDGGDLERETGR</sequence>
<evidence type="ECO:0000313" key="7">
    <source>
        <dbReference type="EMBL" id="QBR94600.1"/>
    </source>
</evidence>
<proteinExistence type="predicted"/>
<reference evidence="7 8" key="1">
    <citation type="submission" date="2019-03" db="EMBL/GenBank/DDBJ databases">
        <title>Three New Species of Nocardioides, Nocardioides euryhalodurans sp. nov., Nocardioides seonyuensis sp. nov. and Nocardioides eburneoflavus sp. nov., Iolated from Soil.</title>
        <authorList>
            <person name="Roh S.G."/>
            <person name="Lee C."/>
            <person name="Kim M.-K."/>
            <person name="Kim S.B."/>
        </authorList>
    </citation>
    <scope>NUCLEOTIDE SEQUENCE [LARGE SCALE GENOMIC DNA]</scope>
    <source>
        <strain evidence="7 8">MMS17-SY117</strain>
    </source>
</reference>